<sequence length="317" mass="35628">MRLHSAAYGLRVTSWRRAKGLPSRAAHTKSLRASLSRPCSRAMSELQVFQGSCGRNEHRIRAQHWGPGARPFTTGSHFILKGFGFLLLIMTTKHSTVSPASGEKKRKAITQDTAQSPGPDCLGTRRNHCDSQWFLELCDCTPWQDLNTDRQHLDYFWFRAEYGPWAVVSNFGFKFQSLGENCKGTQSQVVLSSGAICGVNQSWKKDTLKSVPACPPPPTIRRKANEYLKSTQFSKNVVNFLLNRQLGMNRNDVDPSKWLWMLTRATPGWSWPLPKNHVTYLLMPPHNFGKCKKKKKALNVGTSAGGVIQSLTKDLNP</sequence>
<dbReference type="AlphaFoldDB" id="A0A6P6C5U1"/>
<name>A0A6P6C5U1_PTEVA</name>
<dbReference type="KEGG" id="pvp:111735432"/>
<evidence type="ECO:0000313" key="2">
    <source>
        <dbReference type="RefSeq" id="XP_023382724.1"/>
    </source>
</evidence>
<dbReference type="GeneID" id="111735432"/>
<keyword evidence="1" id="KW-1185">Reference proteome</keyword>
<proteinExistence type="predicted"/>
<reference evidence="2" key="1">
    <citation type="submission" date="2025-08" db="UniProtKB">
        <authorList>
            <consortium name="RefSeq"/>
        </authorList>
    </citation>
    <scope>IDENTIFICATION</scope>
    <source>
        <tissue evidence="2">Kidney</tissue>
    </source>
</reference>
<gene>
    <name evidence="2" type="primary">LOC111735432</name>
</gene>
<accession>A0A6P6C5U1</accession>
<dbReference type="RefSeq" id="XP_023382724.1">
    <property type="nucleotide sequence ID" value="XM_023526956.1"/>
</dbReference>
<protein>
    <submittedName>
        <fullName evidence="2">Uncharacterized protein LOC111735432</fullName>
    </submittedName>
</protein>
<dbReference type="Proteomes" id="UP000515202">
    <property type="component" value="Unplaced"/>
</dbReference>
<organism evidence="1 2">
    <name type="scientific">Pteropus vampyrus</name>
    <name type="common">Large flying fox</name>
    <dbReference type="NCBI Taxonomy" id="132908"/>
    <lineage>
        <taxon>Eukaryota</taxon>
        <taxon>Metazoa</taxon>
        <taxon>Chordata</taxon>
        <taxon>Craniata</taxon>
        <taxon>Vertebrata</taxon>
        <taxon>Euteleostomi</taxon>
        <taxon>Mammalia</taxon>
        <taxon>Eutheria</taxon>
        <taxon>Laurasiatheria</taxon>
        <taxon>Chiroptera</taxon>
        <taxon>Yinpterochiroptera</taxon>
        <taxon>Pteropodoidea</taxon>
        <taxon>Pteropodidae</taxon>
        <taxon>Pteropodinae</taxon>
        <taxon>Pteropus</taxon>
    </lineage>
</organism>
<dbReference type="OrthoDB" id="9704139at2759"/>
<evidence type="ECO:0000313" key="1">
    <source>
        <dbReference type="Proteomes" id="UP000515202"/>
    </source>
</evidence>